<dbReference type="Gene3D" id="1.10.287.110">
    <property type="entry name" value="DnaJ domain"/>
    <property type="match status" value="1"/>
</dbReference>
<feature type="compositionally biased region" description="Basic and acidic residues" evidence="1">
    <location>
        <begin position="1126"/>
        <end position="1137"/>
    </location>
</feature>
<feature type="domain" description="J" evidence="2">
    <location>
        <begin position="1013"/>
        <end position="1092"/>
    </location>
</feature>
<feature type="region of interest" description="Disordered" evidence="1">
    <location>
        <begin position="793"/>
        <end position="918"/>
    </location>
</feature>
<reference evidence="3" key="1">
    <citation type="submission" date="2021-01" db="EMBL/GenBank/DDBJ databases">
        <authorList>
            <person name="Corre E."/>
            <person name="Pelletier E."/>
            <person name="Niang G."/>
            <person name="Scheremetjew M."/>
            <person name="Finn R."/>
            <person name="Kale V."/>
            <person name="Holt S."/>
            <person name="Cochrane G."/>
            <person name="Meng A."/>
            <person name="Brown T."/>
            <person name="Cohen L."/>
        </authorList>
    </citation>
    <scope>NUCLEOTIDE SEQUENCE</scope>
    <source>
        <strain evidence="3">CCMP3105</strain>
    </source>
</reference>
<feature type="compositionally biased region" description="Polar residues" evidence="1">
    <location>
        <begin position="648"/>
        <end position="657"/>
    </location>
</feature>
<organism evidence="3">
    <name type="scientific">Alexandrium monilatum</name>
    <dbReference type="NCBI Taxonomy" id="311494"/>
    <lineage>
        <taxon>Eukaryota</taxon>
        <taxon>Sar</taxon>
        <taxon>Alveolata</taxon>
        <taxon>Dinophyceae</taxon>
        <taxon>Gonyaulacales</taxon>
        <taxon>Pyrocystaceae</taxon>
        <taxon>Alexandrium</taxon>
    </lineage>
</organism>
<feature type="compositionally biased region" description="Low complexity" evidence="1">
    <location>
        <begin position="835"/>
        <end position="848"/>
    </location>
</feature>
<dbReference type="EMBL" id="HBNR01045629">
    <property type="protein sequence ID" value="CAE4606729.1"/>
    <property type="molecule type" value="Transcribed_RNA"/>
</dbReference>
<feature type="region of interest" description="Disordered" evidence="1">
    <location>
        <begin position="411"/>
        <end position="430"/>
    </location>
</feature>
<dbReference type="AlphaFoldDB" id="A0A7S4R8G8"/>
<name>A0A7S4R8G8_9DINO</name>
<feature type="compositionally biased region" description="Low complexity" evidence="1">
    <location>
        <begin position="439"/>
        <end position="457"/>
    </location>
</feature>
<dbReference type="SMART" id="SM00271">
    <property type="entry name" value="DnaJ"/>
    <property type="match status" value="1"/>
</dbReference>
<feature type="compositionally biased region" description="Pro residues" evidence="1">
    <location>
        <begin position="901"/>
        <end position="912"/>
    </location>
</feature>
<feature type="compositionally biased region" description="Basic and acidic residues" evidence="1">
    <location>
        <begin position="1099"/>
        <end position="1109"/>
    </location>
</feature>
<dbReference type="PRINTS" id="PR00625">
    <property type="entry name" value="JDOMAIN"/>
</dbReference>
<gene>
    <name evidence="3" type="ORF">AMON00008_LOCUS31739</name>
</gene>
<feature type="compositionally biased region" description="Pro residues" evidence="1">
    <location>
        <begin position="154"/>
        <end position="168"/>
    </location>
</feature>
<evidence type="ECO:0000256" key="1">
    <source>
        <dbReference type="SAM" id="MobiDB-lite"/>
    </source>
</evidence>
<protein>
    <recommendedName>
        <fullName evidence="2">J domain-containing protein</fullName>
    </recommendedName>
</protein>
<dbReference type="InterPro" id="IPR036869">
    <property type="entry name" value="J_dom_sf"/>
</dbReference>
<feature type="compositionally biased region" description="Acidic residues" evidence="1">
    <location>
        <begin position="1110"/>
        <end position="1125"/>
    </location>
</feature>
<dbReference type="PROSITE" id="PS50076">
    <property type="entry name" value="DNAJ_2"/>
    <property type="match status" value="1"/>
</dbReference>
<proteinExistence type="predicted"/>
<dbReference type="SUPFAM" id="SSF46565">
    <property type="entry name" value="Chaperone J-domain"/>
    <property type="match status" value="1"/>
</dbReference>
<feature type="compositionally biased region" description="Low complexity" evidence="1">
    <location>
        <begin position="870"/>
        <end position="900"/>
    </location>
</feature>
<feature type="compositionally biased region" description="Basic and acidic residues" evidence="1">
    <location>
        <begin position="1066"/>
        <end position="1090"/>
    </location>
</feature>
<feature type="region of interest" description="Disordered" evidence="1">
    <location>
        <begin position="86"/>
        <end position="184"/>
    </location>
</feature>
<feature type="compositionally biased region" description="Low complexity" evidence="1">
    <location>
        <begin position="113"/>
        <end position="150"/>
    </location>
</feature>
<feature type="region of interest" description="Disordered" evidence="1">
    <location>
        <begin position="681"/>
        <end position="762"/>
    </location>
</feature>
<sequence>MACTSAPPQRLPAAALRTPVAGPSAAPVSIFSTPDSAGVGGGPLPPWSSQVGGRSPAAVARVAGVRAAAAAVAAVAAEWSADLDVGPVHAAPPERVSITTRPRPLPASRITSGAPTPQAGAPGPAQAATPPRAAPLAATSAAATGPAASLERVLPPPDPGEPPSPTPRSPLHGSRRVRHSRGSASAGLGLAELQALQRHQHAASVGTHAVASPHADPPVDRGGSSCSAQGSARGPPAHSSSTSTLPPAGFGLDLGSGRFRFTETAAAALGGEHLASSPAAAVATTTAAAAASAFPAGGSVFGRAAPDRPFGGGGSVRSYAAGVVPAPVPGGDPSSWCTRQTVLLGPVLEMQGVTVIDRSVASSVTSAVERLNRGSLPCPEGYCVVYSASSGGYYLLFRNDKRSEALTCLSQRHRDSQAPPPLPRSTSFAQDASPVVVQPVSVRQRSVSRDASASRAPTAQSSSVQPPLRDLADQFTSPLAAHAAESPGPRVQLRRLASFQQDTSPQAAHGGDAQPLLPRVLSVGQDISPVAVLTARGSGPHALLQRCPDSALRDPSPAVRQAPPSPAPQSRWRWTSSMAREDTPDVPPLAHSPSIQPVWPSGSVRQDTSTSATPVDQSPATQSVFPWTSCVEQDQTPPTPPAARPVSQRASAAQQDHTPLAPRTAQTAPPWVSMVQDPEVAPAAPGVQSSPAPPAFRQVPSTAAWDGRGRHAEGSLPRTASARRSREDSLPPTAHHADANPVQPGPSLAQEADGEATGEQPGPKVIGRFVTYCCPRCAALVSSAKEAIAHCSSEDETASTKSSEGGGGGGGAEPASRGNQAPAGESDAAPGLGAGASTTVAATATPRAEQASTVQPAATPATQLGSVRLGPTGPATAGGQSTAPAAQAAGVAAEAAQSEEPPAPAPAPPAAPVLPRGEPVAYDERGAPVIVRQVESGRVRHIVLNEDGSIKAFGHSTVASLASSSEDDAQRWVDNLTDRELRALVHDVGQRLLSNSQLYQCRQAELERVADAMDCAYFGVTAGAPDKELDNAYRKMAKRMHPDKNGGTEDAKRRFQMMKERYEGLKARRNKGQDKGDQQEGSDDKQATDEKGDEGDDGAGEKAPGRKEAYDEDDPLPESKQEEDDKTIAYDPNDRNSLHKTVWKMLGQFKTMQQGLQEIERQLRRASGQVG</sequence>
<dbReference type="CDD" id="cd06257">
    <property type="entry name" value="DnaJ"/>
    <property type="match status" value="1"/>
</dbReference>
<dbReference type="InterPro" id="IPR001623">
    <property type="entry name" value="DnaJ_domain"/>
</dbReference>
<evidence type="ECO:0000259" key="2">
    <source>
        <dbReference type="PROSITE" id="PS50076"/>
    </source>
</evidence>
<accession>A0A7S4R8G8</accession>
<feature type="compositionally biased region" description="Polar residues" evidence="1">
    <location>
        <begin position="603"/>
        <end position="636"/>
    </location>
</feature>
<feature type="region of interest" description="Disordered" evidence="1">
    <location>
        <begin position="199"/>
        <end position="249"/>
    </location>
</feature>
<evidence type="ECO:0000313" key="3">
    <source>
        <dbReference type="EMBL" id="CAE4606729.1"/>
    </source>
</evidence>
<dbReference type="Pfam" id="PF00226">
    <property type="entry name" value="DnaJ"/>
    <property type="match status" value="1"/>
</dbReference>
<feature type="region of interest" description="Disordered" evidence="1">
    <location>
        <begin position="439"/>
        <end position="468"/>
    </location>
</feature>
<feature type="compositionally biased region" description="Polar residues" evidence="1">
    <location>
        <begin position="850"/>
        <end position="865"/>
    </location>
</feature>
<feature type="region of interest" description="Disordered" evidence="1">
    <location>
        <begin position="1066"/>
        <end position="1137"/>
    </location>
</feature>
<feature type="region of interest" description="Disordered" evidence="1">
    <location>
        <begin position="546"/>
        <end position="666"/>
    </location>
</feature>